<protein>
    <recommendedName>
        <fullName evidence="4">Extracellular membrane protein CFEM domain-containing protein</fullName>
    </recommendedName>
</protein>
<dbReference type="STRING" id="36050.A0A1B8AIZ2"/>
<accession>A0A1B8AIZ2</accession>
<comment type="caution">
    <text evidence="2">The sequence shown here is derived from an EMBL/GenBank/DDBJ whole genome shotgun (WGS) entry which is preliminary data.</text>
</comment>
<reference evidence="2 3" key="1">
    <citation type="submission" date="2016-06" db="EMBL/GenBank/DDBJ databases">
        <title>Living apart together: crosstalk between the core and supernumerary genomes in a fungal plant pathogen.</title>
        <authorList>
            <person name="Vanheule A."/>
            <person name="Audenaert K."/>
            <person name="Warris S."/>
            <person name="Van De Geest H."/>
            <person name="Schijlen E."/>
            <person name="Hofte M."/>
            <person name="De Saeger S."/>
            <person name="Haesaert G."/>
            <person name="Waalwijk C."/>
            <person name="Van Der Lee T."/>
        </authorList>
    </citation>
    <scope>NUCLEOTIDE SEQUENCE [LARGE SCALE GENOMIC DNA]</scope>
    <source>
        <strain evidence="2 3">2516</strain>
    </source>
</reference>
<name>A0A1B8AIZ2_FUSPO</name>
<gene>
    <name evidence="2" type="ORF">FPOA_06787</name>
</gene>
<dbReference type="EMBL" id="LYXU01000003">
    <property type="protein sequence ID" value="OBS20417.1"/>
    <property type="molecule type" value="Genomic_DNA"/>
</dbReference>
<evidence type="ECO:0008006" key="4">
    <source>
        <dbReference type="Google" id="ProtNLM"/>
    </source>
</evidence>
<evidence type="ECO:0000313" key="3">
    <source>
        <dbReference type="Proteomes" id="UP000091967"/>
    </source>
</evidence>
<evidence type="ECO:0000313" key="2">
    <source>
        <dbReference type="EMBL" id="OBS20417.1"/>
    </source>
</evidence>
<sequence>MLSSNIIRAFALFAAAANAGPCRPTTTSLDTTTEVTSTATAIDSTTEISSTVVESSTETGTTTIVIIEEPTTTTAVIEESTTTEAASTTTAAAGPEDLSCQIDVDCYAYPRSCVPDGSNICLCIDAVCTVPVIISASTTTEAASTTTTAAAGNEIVACSTSDDCLSDAELCLDGLLNLCFCLNGGCIRVE</sequence>
<dbReference type="AlphaFoldDB" id="A0A1B8AIZ2"/>
<keyword evidence="1" id="KW-0732">Signal</keyword>
<dbReference type="Proteomes" id="UP000091967">
    <property type="component" value="Unassembled WGS sequence"/>
</dbReference>
<keyword evidence="3" id="KW-1185">Reference proteome</keyword>
<dbReference type="OMA" id="CVCLNNR"/>
<feature type="signal peptide" evidence="1">
    <location>
        <begin position="1"/>
        <end position="19"/>
    </location>
</feature>
<proteinExistence type="predicted"/>
<feature type="chain" id="PRO_5008602908" description="Extracellular membrane protein CFEM domain-containing protein" evidence="1">
    <location>
        <begin position="20"/>
        <end position="190"/>
    </location>
</feature>
<organism evidence="2 3">
    <name type="scientific">Fusarium poae</name>
    <dbReference type="NCBI Taxonomy" id="36050"/>
    <lineage>
        <taxon>Eukaryota</taxon>
        <taxon>Fungi</taxon>
        <taxon>Dikarya</taxon>
        <taxon>Ascomycota</taxon>
        <taxon>Pezizomycotina</taxon>
        <taxon>Sordariomycetes</taxon>
        <taxon>Hypocreomycetidae</taxon>
        <taxon>Hypocreales</taxon>
        <taxon>Nectriaceae</taxon>
        <taxon>Fusarium</taxon>
    </lineage>
</organism>
<evidence type="ECO:0000256" key="1">
    <source>
        <dbReference type="SAM" id="SignalP"/>
    </source>
</evidence>